<dbReference type="EC" id="1.2.1.84" evidence="9"/>
<dbReference type="AlphaFoldDB" id="A0A553NFE3"/>
<keyword evidence="6 9" id="KW-0443">Lipid metabolism</keyword>
<evidence type="ECO:0000256" key="5">
    <source>
        <dbReference type="ARBA" id="ARBA00022989"/>
    </source>
</evidence>
<dbReference type="CDD" id="cd05236">
    <property type="entry name" value="FAR-N_SDR_e"/>
    <property type="match status" value="1"/>
</dbReference>
<gene>
    <name evidence="12" type="ORF">TCAL_04001</name>
</gene>
<keyword evidence="9" id="KW-0521">NADP</keyword>
<dbReference type="GO" id="GO:0102965">
    <property type="term" value="F:alcohol-forming long-chain fatty acyl-CoA reductase activity"/>
    <property type="evidence" value="ECO:0007669"/>
    <property type="project" value="UniProtKB-EC"/>
</dbReference>
<accession>A0A553NFE3</accession>
<dbReference type="Proteomes" id="UP000318571">
    <property type="component" value="Chromosome 10"/>
</dbReference>
<keyword evidence="9" id="KW-0560">Oxidoreductase</keyword>
<evidence type="ECO:0000256" key="7">
    <source>
        <dbReference type="ARBA" id="ARBA00023136"/>
    </source>
</evidence>
<dbReference type="InterPro" id="IPR033640">
    <property type="entry name" value="FAR_C"/>
</dbReference>
<evidence type="ECO:0000256" key="4">
    <source>
        <dbReference type="ARBA" id="ARBA00022692"/>
    </source>
</evidence>
<dbReference type="InterPro" id="IPR036291">
    <property type="entry name" value="NAD(P)-bd_dom_sf"/>
</dbReference>
<comment type="similarity">
    <text evidence="2 9">Belongs to the fatty acyl-CoA reductase family.</text>
</comment>
<dbReference type="FunFam" id="3.40.50.720:FF:000143">
    <property type="entry name" value="Fatty acyl-CoA reductase"/>
    <property type="match status" value="1"/>
</dbReference>
<protein>
    <recommendedName>
        <fullName evidence="9">Fatty acyl-CoA reductase</fullName>
        <ecNumber evidence="9">1.2.1.84</ecNumber>
    </recommendedName>
</protein>
<feature type="domain" description="Thioester reductase (TE)" evidence="11">
    <location>
        <begin position="16"/>
        <end position="283"/>
    </location>
</feature>
<dbReference type="STRING" id="6832.A0A553NFE3"/>
<dbReference type="Pfam" id="PF03015">
    <property type="entry name" value="Sterile"/>
    <property type="match status" value="1"/>
</dbReference>
<evidence type="ECO:0000256" key="6">
    <source>
        <dbReference type="ARBA" id="ARBA00023098"/>
    </source>
</evidence>
<dbReference type="InterPro" id="IPR026055">
    <property type="entry name" value="FAR"/>
</dbReference>
<dbReference type="GO" id="GO:0035336">
    <property type="term" value="P:long-chain fatty-acyl-CoA metabolic process"/>
    <property type="evidence" value="ECO:0007669"/>
    <property type="project" value="TreeGrafter"/>
</dbReference>
<dbReference type="OMA" id="NCILKHF"/>
<dbReference type="Pfam" id="PF07993">
    <property type="entry name" value="NAD_binding_4"/>
    <property type="match status" value="1"/>
</dbReference>
<dbReference type="InterPro" id="IPR013120">
    <property type="entry name" value="FAR_NAD-bd"/>
</dbReference>
<evidence type="ECO:0000256" key="9">
    <source>
        <dbReference type="RuleBase" id="RU363097"/>
    </source>
</evidence>
<reference evidence="12 13" key="1">
    <citation type="journal article" date="2018" name="Nat. Ecol. Evol.">
        <title>Genomic signatures of mitonuclear coevolution across populations of Tigriopus californicus.</title>
        <authorList>
            <person name="Barreto F.S."/>
            <person name="Watson E.T."/>
            <person name="Lima T.G."/>
            <person name="Willett C.S."/>
            <person name="Edmands S."/>
            <person name="Li W."/>
            <person name="Burton R.S."/>
        </authorList>
    </citation>
    <scope>NUCLEOTIDE SEQUENCE [LARGE SCALE GENOMIC DNA]</scope>
    <source>
        <strain evidence="12 13">San Diego</strain>
    </source>
</reference>
<dbReference type="OrthoDB" id="429813at2759"/>
<proteinExistence type="inferred from homology"/>
<keyword evidence="13" id="KW-1185">Reference proteome</keyword>
<evidence type="ECO:0000313" key="13">
    <source>
        <dbReference type="Proteomes" id="UP000318571"/>
    </source>
</evidence>
<evidence type="ECO:0000256" key="1">
    <source>
        <dbReference type="ARBA" id="ARBA00004141"/>
    </source>
</evidence>
<dbReference type="CDD" id="cd09071">
    <property type="entry name" value="FAR_C"/>
    <property type="match status" value="1"/>
</dbReference>
<feature type="domain" description="Fatty acyl-CoA reductase C-terminal" evidence="10">
    <location>
        <begin position="355"/>
        <end position="446"/>
    </location>
</feature>
<name>A0A553NFE3_TIGCA</name>
<evidence type="ECO:0000256" key="3">
    <source>
        <dbReference type="ARBA" id="ARBA00022516"/>
    </source>
</evidence>
<dbReference type="SUPFAM" id="SSF51735">
    <property type="entry name" value="NAD(P)-binding Rossmann-fold domains"/>
    <property type="match status" value="1"/>
</dbReference>
<dbReference type="EMBL" id="VCGU01000458">
    <property type="protein sequence ID" value="TRY64151.1"/>
    <property type="molecule type" value="Genomic_DNA"/>
</dbReference>
<comment type="function">
    <text evidence="9">Catalyzes the reduction of fatty acyl-CoA to fatty alcohols.</text>
</comment>
<dbReference type="GO" id="GO:0080019">
    <property type="term" value="F:alcohol-forming very long-chain fatty acyl-CoA reductase activity"/>
    <property type="evidence" value="ECO:0007669"/>
    <property type="project" value="InterPro"/>
</dbReference>
<dbReference type="GO" id="GO:0005777">
    <property type="term" value="C:peroxisome"/>
    <property type="evidence" value="ECO:0007669"/>
    <property type="project" value="TreeGrafter"/>
</dbReference>
<evidence type="ECO:0000256" key="2">
    <source>
        <dbReference type="ARBA" id="ARBA00005928"/>
    </source>
</evidence>
<comment type="caution">
    <text evidence="12">The sequence shown here is derived from an EMBL/GenBank/DDBJ whole genome shotgun (WGS) entry which is preliminary data.</text>
</comment>
<dbReference type="Gene3D" id="3.40.50.720">
    <property type="entry name" value="NAD(P)-binding Rossmann-like Domain"/>
    <property type="match status" value="1"/>
</dbReference>
<keyword evidence="4 9" id="KW-0812">Transmembrane</keyword>
<sequence length="489" mass="55272">MSGPVSEFFAGRTVFITGGSGFLGKVLIFKLLKSCPKIGEIWLLIREKRGQTPEERLQGILKSPMFKEVEGSLSKVKVITGDVSEKGLGLKPADRRKVIENISVVFHSAATIKFDEVLTKAVFLNVRGTRDLLNLAKNMVKLRAFIHVSTAYCNCHTSKIDESVLFAPPKAQDIIEMCETGDHEVLNSPEKTLEIIGDRPNSYTFTKAKAEELVLEAFEKIPTVVVRPSIVVAALQEPFPGWIDNMNGPTGMVVGAGSGFLRTMKVDRECKADLVPVDQVINLLCVAAERMSESRAPSLPVYNMCSGDLNPILWGQIESIFQPFLLEYPPEKMFWYPGGSFKKSAVVDMMCQIAFHYIPAYLTDLCKVAMGQKPYMVNILNKMVKAIAALEYFTNREWDWSTKNVRQLCESLEPKDRITFDFDVRAVDWKSFLRSYVQGTRHFVLKNDPNSMGDCRKKLQILKLCHYGLQVIMFVMIFNFFKYLLSFIY</sequence>
<evidence type="ECO:0000313" key="12">
    <source>
        <dbReference type="EMBL" id="TRY64151.1"/>
    </source>
</evidence>
<comment type="catalytic activity">
    <reaction evidence="8 9">
        <text>a long-chain fatty acyl-CoA + 2 NADPH + 2 H(+) = a long-chain primary fatty alcohol + 2 NADP(+) + CoA</text>
        <dbReference type="Rhea" id="RHEA:52716"/>
        <dbReference type="ChEBI" id="CHEBI:15378"/>
        <dbReference type="ChEBI" id="CHEBI:57287"/>
        <dbReference type="ChEBI" id="CHEBI:57783"/>
        <dbReference type="ChEBI" id="CHEBI:58349"/>
        <dbReference type="ChEBI" id="CHEBI:77396"/>
        <dbReference type="ChEBI" id="CHEBI:83139"/>
        <dbReference type="EC" id="1.2.1.84"/>
    </reaction>
</comment>
<dbReference type="PANTHER" id="PTHR11011">
    <property type="entry name" value="MALE STERILITY PROTEIN 2-RELATED"/>
    <property type="match status" value="1"/>
</dbReference>
<dbReference type="PANTHER" id="PTHR11011:SF116">
    <property type="entry name" value="FATTY ACYL-COA REDUCTASE CG5065-RELATED"/>
    <property type="match status" value="1"/>
</dbReference>
<organism evidence="12 13">
    <name type="scientific">Tigriopus californicus</name>
    <name type="common">Marine copepod</name>
    <dbReference type="NCBI Taxonomy" id="6832"/>
    <lineage>
        <taxon>Eukaryota</taxon>
        <taxon>Metazoa</taxon>
        <taxon>Ecdysozoa</taxon>
        <taxon>Arthropoda</taxon>
        <taxon>Crustacea</taxon>
        <taxon>Multicrustacea</taxon>
        <taxon>Hexanauplia</taxon>
        <taxon>Copepoda</taxon>
        <taxon>Harpacticoida</taxon>
        <taxon>Harpacticidae</taxon>
        <taxon>Tigriopus</taxon>
    </lineage>
</organism>
<evidence type="ECO:0000259" key="10">
    <source>
        <dbReference type="Pfam" id="PF03015"/>
    </source>
</evidence>
<keyword evidence="5 9" id="KW-1133">Transmembrane helix</keyword>
<feature type="transmembrane region" description="Helical" evidence="9">
    <location>
        <begin position="467"/>
        <end position="485"/>
    </location>
</feature>
<keyword evidence="7 9" id="KW-0472">Membrane</keyword>
<comment type="subcellular location">
    <subcellularLocation>
        <location evidence="1">Membrane</location>
        <topology evidence="1">Multi-pass membrane protein</topology>
    </subcellularLocation>
</comment>
<dbReference type="GO" id="GO:0016020">
    <property type="term" value="C:membrane"/>
    <property type="evidence" value="ECO:0007669"/>
    <property type="project" value="UniProtKB-SubCell"/>
</dbReference>
<evidence type="ECO:0000259" key="11">
    <source>
        <dbReference type="Pfam" id="PF07993"/>
    </source>
</evidence>
<evidence type="ECO:0000256" key="8">
    <source>
        <dbReference type="ARBA" id="ARBA00052530"/>
    </source>
</evidence>
<keyword evidence="3 9" id="KW-0444">Lipid biosynthesis</keyword>